<feature type="transmembrane region" description="Helical" evidence="9">
    <location>
        <begin position="60"/>
        <end position="80"/>
    </location>
</feature>
<reference evidence="10 11" key="1">
    <citation type="submission" date="2018-11" db="EMBL/GenBank/DDBJ databases">
        <title>Pseudaminobacter arsenicus sp. nov., an arsenic-resistant bacterium isolated from arsenic-rich aquifers.</title>
        <authorList>
            <person name="Mu Y."/>
        </authorList>
    </citation>
    <scope>NUCLEOTIDE SEQUENCE [LARGE SCALE GENOMIC DNA]</scope>
    <source>
        <strain evidence="10 11">CB3</strain>
    </source>
</reference>
<sequence>MYWNYVYLLVAILFEVVATTALKETYGFTRLIPSLVAIVGYALAFYFLSLTLRTMPVGVVYAIWCGAGIIFITMIGWVWFRQALDLPALIGMGFIMAGVMIINLFSKTLIH</sequence>
<dbReference type="PANTHER" id="PTHR30561:SF1">
    <property type="entry name" value="MULTIDRUG TRANSPORTER EMRE"/>
    <property type="match status" value="1"/>
</dbReference>
<keyword evidence="4 8" id="KW-0812">Transmembrane</keyword>
<accession>A0A432VB86</accession>
<keyword evidence="5 9" id="KW-1133">Transmembrane helix</keyword>
<dbReference type="InterPro" id="IPR000390">
    <property type="entry name" value="Small_drug/metabolite_transptr"/>
</dbReference>
<keyword evidence="11" id="KW-1185">Reference proteome</keyword>
<evidence type="ECO:0000256" key="9">
    <source>
        <dbReference type="SAM" id="Phobius"/>
    </source>
</evidence>
<organism evidence="10 11">
    <name type="scientific">Borborobacter arsenicus</name>
    <dbReference type="NCBI Taxonomy" id="1851146"/>
    <lineage>
        <taxon>Bacteria</taxon>
        <taxon>Pseudomonadati</taxon>
        <taxon>Pseudomonadota</taxon>
        <taxon>Alphaproteobacteria</taxon>
        <taxon>Hyphomicrobiales</taxon>
        <taxon>Phyllobacteriaceae</taxon>
        <taxon>Borborobacter</taxon>
    </lineage>
</organism>
<name>A0A432VB86_9HYPH</name>
<dbReference type="GO" id="GO:0031460">
    <property type="term" value="P:glycine betaine transport"/>
    <property type="evidence" value="ECO:0007669"/>
    <property type="project" value="TreeGrafter"/>
</dbReference>
<evidence type="ECO:0000256" key="5">
    <source>
        <dbReference type="ARBA" id="ARBA00022989"/>
    </source>
</evidence>
<keyword evidence="6 9" id="KW-0472">Membrane</keyword>
<dbReference type="GO" id="GO:0015199">
    <property type="term" value="F:amino-acid betaine transmembrane transporter activity"/>
    <property type="evidence" value="ECO:0007669"/>
    <property type="project" value="TreeGrafter"/>
</dbReference>
<comment type="subcellular location">
    <subcellularLocation>
        <location evidence="1 8">Cell membrane</location>
        <topology evidence="1 8">Multi-pass membrane protein</topology>
    </subcellularLocation>
</comment>
<dbReference type="SUPFAM" id="SSF103481">
    <property type="entry name" value="Multidrug resistance efflux transporter EmrE"/>
    <property type="match status" value="1"/>
</dbReference>
<dbReference type="InterPro" id="IPR045324">
    <property type="entry name" value="Small_multidrug_res"/>
</dbReference>
<evidence type="ECO:0000256" key="6">
    <source>
        <dbReference type="ARBA" id="ARBA00023136"/>
    </source>
</evidence>
<dbReference type="GO" id="GO:1990961">
    <property type="term" value="P:xenobiotic detoxification by transmembrane export across the plasma membrane"/>
    <property type="evidence" value="ECO:0007669"/>
    <property type="project" value="UniProtKB-ARBA"/>
</dbReference>
<evidence type="ECO:0000256" key="3">
    <source>
        <dbReference type="ARBA" id="ARBA00022475"/>
    </source>
</evidence>
<evidence type="ECO:0000256" key="4">
    <source>
        <dbReference type="ARBA" id="ARBA00022692"/>
    </source>
</evidence>
<feature type="transmembrane region" description="Helical" evidence="9">
    <location>
        <begin position="86"/>
        <end position="105"/>
    </location>
</feature>
<keyword evidence="2" id="KW-0813">Transport</keyword>
<evidence type="ECO:0000256" key="8">
    <source>
        <dbReference type="RuleBase" id="RU003942"/>
    </source>
</evidence>
<dbReference type="Pfam" id="PF00893">
    <property type="entry name" value="Multi_Drug_Res"/>
    <property type="match status" value="1"/>
</dbReference>
<dbReference type="FunFam" id="1.10.3730.20:FF:000001">
    <property type="entry name" value="Quaternary ammonium compound resistance transporter SugE"/>
    <property type="match status" value="1"/>
</dbReference>
<proteinExistence type="inferred from homology"/>
<dbReference type="InterPro" id="IPR037185">
    <property type="entry name" value="EmrE-like"/>
</dbReference>
<keyword evidence="3" id="KW-1003">Cell membrane</keyword>
<gene>
    <name evidence="10" type="ORF">EET67_00290</name>
</gene>
<feature type="transmembrane region" description="Helical" evidence="9">
    <location>
        <begin position="28"/>
        <end position="48"/>
    </location>
</feature>
<comment type="similarity">
    <text evidence="7 8">Belongs to the drug/metabolite transporter (DMT) superfamily. Small multidrug resistance (SMR) (TC 2.A.7.1) family.</text>
</comment>
<evidence type="ECO:0000256" key="2">
    <source>
        <dbReference type="ARBA" id="ARBA00022448"/>
    </source>
</evidence>
<evidence type="ECO:0000313" key="10">
    <source>
        <dbReference type="EMBL" id="RUM99394.1"/>
    </source>
</evidence>
<dbReference type="GO" id="GO:0005886">
    <property type="term" value="C:plasma membrane"/>
    <property type="evidence" value="ECO:0007669"/>
    <property type="project" value="UniProtKB-SubCell"/>
</dbReference>
<dbReference type="AlphaFoldDB" id="A0A432VB86"/>
<dbReference type="EMBL" id="RKST01000001">
    <property type="protein sequence ID" value="RUM99394.1"/>
    <property type="molecule type" value="Genomic_DNA"/>
</dbReference>
<protein>
    <submittedName>
        <fullName evidence="10">Multidrug efflux SMR transporter</fullName>
    </submittedName>
</protein>
<dbReference type="PANTHER" id="PTHR30561">
    <property type="entry name" value="SMR FAMILY PROTON-DEPENDENT DRUG EFFLUX TRANSPORTER SUGE"/>
    <property type="match status" value="1"/>
</dbReference>
<dbReference type="Proteomes" id="UP000281647">
    <property type="component" value="Unassembled WGS sequence"/>
</dbReference>
<dbReference type="RefSeq" id="WP_128625634.1">
    <property type="nucleotide sequence ID" value="NZ_RKST01000001.1"/>
</dbReference>
<evidence type="ECO:0000256" key="1">
    <source>
        <dbReference type="ARBA" id="ARBA00004651"/>
    </source>
</evidence>
<dbReference type="GO" id="GO:0015220">
    <property type="term" value="F:choline transmembrane transporter activity"/>
    <property type="evidence" value="ECO:0007669"/>
    <property type="project" value="TreeGrafter"/>
</dbReference>
<evidence type="ECO:0000256" key="7">
    <source>
        <dbReference type="ARBA" id="ARBA00038032"/>
    </source>
</evidence>
<evidence type="ECO:0000313" key="11">
    <source>
        <dbReference type="Proteomes" id="UP000281647"/>
    </source>
</evidence>
<dbReference type="OrthoDB" id="9808638at2"/>
<comment type="caution">
    <text evidence="10">The sequence shown here is derived from an EMBL/GenBank/DDBJ whole genome shotgun (WGS) entry which is preliminary data.</text>
</comment>
<dbReference type="GO" id="GO:0015297">
    <property type="term" value="F:antiporter activity"/>
    <property type="evidence" value="ECO:0007669"/>
    <property type="project" value="TreeGrafter"/>
</dbReference>
<dbReference type="Gene3D" id="1.10.3730.20">
    <property type="match status" value="1"/>
</dbReference>